<sequence length="192" mass="21567">VWSRDLEQWWPVLATGGLIAGSTFVDDDQHPRQLWWRGWGRRRRFTAALGSTCSMTFHTFALLLGSIGVATAVREFANTVQADLYLTQDSLPSWYMWSINMDLSSSSSSFPPRPASAHSRGAACHTSFHAQAMRESAEAVPRWEAPQRLAHRYARLRTSTSSSIRSTGLDRTDRTFSQSFYVPTLAKSSYGE</sequence>
<dbReference type="EMBL" id="JABANM010012124">
    <property type="protein sequence ID" value="KAF4736534.1"/>
    <property type="molecule type" value="Genomic_DNA"/>
</dbReference>
<gene>
    <name evidence="1" type="ORF">FOZ62_007978</name>
</gene>
<organism evidence="1 2">
    <name type="scientific">Perkinsus olseni</name>
    <name type="common">Perkinsus atlanticus</name>
    <dbReference type="NCBI Taxonomy" id="32597"/>
    <lineage>
        <taxon>Eukaryota</taxon>
        <taxon>Sar</taxon>
        <taxon>Alveolata</taxon>
        <taxon>Perkinsozoa</taxon>
        <taxon>Perkinsea</taxon>
        <taxon>Perkinsida</taxon>
        <taxon>Perkinsidae</taxon>
        <taxon>Perkinsus</taxon>
    </lineage>
</organism>
<evidence type="ECO:0000313" key="1">
    <source>
        <dbReference type="EMBL" id="KAF4736534.1"/>
    </source>
</evidence>
<dbReference type="Proteomes" id="UP000574390">
    <property type="component" value="Unassembled WGS sequence"/>
</dbReference>
<accession>A0A7J6SU83</accession>
<evidence type="ECO:0000313" key="2">
    <source>
        <dbReference type="Proteomes" id="UP000574390"/>
    </source>
</evidence>
<proteinExistence type="predicted"/>
<feature type="non-terminal residue" evidence="1">
    <location>
        <position position="192"/>
    </location>
</feature>
<protein>
    <submittedName>
        <fullName evidence="1">Uncharacterized protein</fullName>
    </submittedName>
</protein>
<reference evidence="1 2" key="1">
    <citation type="submission" date="2020-04" db="EMBL/GenBank/DDBJ databases">
        <title>Perkinsus olseni comparative genomics.</title>
        <authorList>
            <person name="Bogema D.R."/>
        </authorList>
    </citation>
    <scope>NUCLEOTIDE SEQUENCE [LARGE SCALE GENOMIC DNA]</scope>
    <source>
        <strain evidence="1">ATCC PRA-205</strain>
    </source>
</reference>
<name>A0A7J6SU83_PEROL</name>
<dbReference type="AlphaFoldDB" id="A0A7J6SU83"/>
<feature type="non-terminal residue" evidence="1">
    <location>
        <position position="1"/>
    </location>
</feature>
<comment type="caution">
    <text evidence="1">The sequence shown here is derived from an EMBL/GenBank/DDBJ whole genome shotgun (WGS) entry which is preliminary data.</text>
</comment>